<dbReference type="OrthoDB" id="537338at2759"/>
<feature type="compositionally biased region" description="Gly residues" evidence="4">
    <location>
        <begin position="269"/>
        <end position="289"/>
    </location>
</feature>
<name>A0A835WMA1_9CHLO</name>
<proteinExistence type="predicted"/>
<organism evidence="6 7">
    <name type="scientific">Chlamydomonas schloesseri</name>
    <dbReference type="NCBI Taxonomy" id="2026947"/>
    <lineage>
        <taxon>Eukaryota</taxon>
        <taxon>Viridiplantae</taxon>
        <taxon>Chlorophyta</taxon>
        <taxon>core chlorophytes</taxon>
        <taxon>Chlorophyceae</taxon>
        <taxon>CS clade</taxon>
        <taxon>Chlamydomonadales</taxon>
        <taxon>Chlamydomonadaceae</taxon>
        <taxon>Chlamydomonas</taxon>
    </lineage>
</organism>
<dbReference type="GO" id="GO:0000151">
    <property type="term" value="C:ubiquitin ligase complex"/>
    <property type="evidence" value="ECO:0007669"/>
    <property type="project" value="TreeGrafter"/>
</dbReference>
<keyword evidence="7" id="KW-1185">Reference proteome</keyword>
<feature type="compositionally biased region" description="Acidic residues" evidence="4">
    <location>
        <begin position="225"/>
        <end position="235"/>
    </location>
</feature>
<keyword evidence="2" id="KW-0677">Repeat</keyword>
<dbReference type="Pfam" id="PF00651">
    <property type="entry name" value="BTB"/>
    <property type="match status" value="1"/>
</dbReference>
<feature type="region of interest" description="Disordered" evidence="4">
    <location>
        <begin position="691"/>
        <end position="718"/>
    </location>
</feature>
<dbReference type="InterPro" id="IPR000210">
    <property type="entry name" value="BTB/POZ_dom"/>
</dbReference>
<feature type="region of interest" description="Disordered" evidence="4">
    <location>
        <begin position="269"/>
        <end position="293"/>
    </location>
</feature>
<dbReference type="EMBL" id="JAEHOD010000012">
    <property type="protein sequence ID" value="KAG2450237.1"/>
    <property type="molecule type" value="Genomic_DNA"/>
</dbReference>
<gene>
    <name evidence="6" type="ORF">HYH02_000334</name>
</gene>
<dbReference type="InterPro" id="IPR011333">
    <property type="entry name" value="SKP1/BTB/POZ_sf"/>
</dbReference>
<evidence type="ECO:0000259" key="5">
    <source>
        <dbReference type="PROSITE" id="PS50097"/>
    </source>
</evidence>
<comment type="caution">
    <text evidence="6">The sequence shown here is derived from an EMBL/GenBank/DDBJ whole genome shotgun (WGS) entry which is preliminary data.</text>
</comment>
<dbReference type="InterPro" id="IPR044515">
    <property type="entry name" value="ABTB1"/>
</dbReference>
<evidence type="ECO:0000256" key="2">
    <source>
        <dbReference type="ARBA" id="ARBA00022737"/>
    </source>
</evidence>
<dbReference type="SMART" id="SM00225">
    <property type="entry name" value="BTB"/>
    <property type="match status" value="1"/>
</dbReference>
<evidence type="ECO:0000313" key="6">
    <source>
        <dbReference type="EMBL" id="KAG2450237.1"/>
    </source>
</evidence>
<feature type="compositionally biased region" description="Low complexity" evidence="4">
    <location>
        <begin position="691"/>
        <end position="708"/>
    </location>
</feature>
<dbReference type="AlphaFoldDB" id="A0A835WMA1"/>
<dbReference type="Gene3D" id="3.30.710.10">
    <property type="entry name" value="Potassium Channel Kv1.1, Chain A"/>
    <property type="match status" value="1"/>
</dbReference>
<dbReference type="Proteomes" id="UP000613740">
    <property type="component" value="Unassembled WGS sequence"/>
</dbReference>
<feature type="region of interest" description="Disordered" evidence="4">
    <location>
        <begin position="188"/>
        <end position="235"/>
    </location>
</feature>
<dbReference type="PROSITE" id="PS50097">
    <property type="entry name" value="BTB"/>
    <property type="match status" value="1"/>
</dbReference>
<sequence>MHSVDSIPRCAVVSSKGEEQLVSFVLRPVQTADGNTYVEVVVTIGDELFTLERSVSPVRGAFSLSDALSLFAAPASDGQPWPTSDRGGRYAQPAAWDAWSAATYFVYRNTVVRLTGDEVVLVAGRMDEKGDADGTGEEARFMCDWIGQLASTGDGNLFYIDSKKIRRIQLPEAWRATAAAAAGAAEAAAGAPGSGGGGHADRGSGRARRRVPAAAAAAAAGAADPDQDQDQEEEALAGARAVRVSTLDYTAPEVLFSLAFVPAAAAGGEAGAHGGSGGAGGASGSGSGSGVRTRSAAATAGGAGHGDGAIGLGPGPCLVFGTNTALYHLPLPLAAAGGGGGPGMAAAGAAATTPLHPQLLAGLEGRKGMVDARGREARLGIFSGITVDAARNIYLIDNHTNGRVRRVSPDGTLTTLVTNLPQDYWWPAILPCGFLALGSFRGKALLLDLGLKPLLPQLPGSAAAAGAGADVVAAAAAQSAGAVGAVLRSLQSDLAALLEQDGADGTSDLTVRVGKRRFFVHRGILSARCDYFKQRLARRDAFVDAGAAELDLPDADPDAFGLLLRWLYTGAVGIPLEQARGVAELADRLLLPELCASALSTLATAVTVHNIVDALLWAHACHEAHGGSSAGPSSGTAAAGCPFGRLRQQLVHWYAEHHKQVAEEAGESCRRLQEAPGLAVELLGTVAKVEAQQQRGQQQQQQRAQQQQHRGVRKRGRA</sequence>
<dbReference type="PANTHER" id="PTHR46231:SF1">
    <property type="entry name" value="ANKYRIN REPEAT AND BTB_POZ DOMAIN-CONTAINING PROTEIN 1"/>
    <property type="match status" value="1"/>
</dbReference>
<feature type="domain" description="BTB" evidence="5">
    <location>
        <begin position="507"/>
        <end position="576"/>
    </location>
</feature>
<comment type="pathway">
    <text evidence="1">Protein modification; protein ubiquitination.</text>
</comment>
<feature type="compositionally biased region" description="Low complexity" evidence="4">
    <location>
        <begin position="212"/>
        <end position="224"/>
    </location>
</feature>
<dbReference type="CDD" id="cd18186">
    <property type="entry name" value="BTB_POZ_ZBTB_KLHL-like"/>
    <property type="match status" value="1"/>
</dbReference>
<dbReference type="GO" id="GO:0005737">
    <property type="term" value="C:cytoplasm"/>
    <property type="evidence" value="ECO:0007669"/>
    <property type="project" value="TreeGrafter"/>
</dbReference>
<accession>A0A835WMA1</accession>
<reference evidence="6" key="1">
    <citation type="journal article" date="2020" name="bioRxiv">
        <title>Comparative genomics of Chlamydomonas.</title>
        <authorList>
            <person name="Craig R.J."/>
            <person name="Hasan A.R."/>
            <person name="Ness R.W."/>
            <person name="Keightley P.D."/>
        </authorList>
    </citation>
    <scope>NUCLEOTIDE SEQUENCE</scope>
    <source>
        <strain evidence="6">CCAP 11/173</strain>
    </source>
</reference>
<keyword evidence="3" id="KW-0040">ANK repeat</keyword>
<dbReference type="Gene3D" id="2.120.10.30">
    <property type="entry name" value="TolB, C-terminal domain"/>
    <property type="match status" value="2"/>
</dbReference>
<dbReference type="InterPro" id="IPR011042">
    <property type="entry name" value="6-blade_b-propeller_TolB-like"/>
</dbReference>
<protein>
    <recommendedName>
        <fullName evidence="5">BTB domain-containing protein</fullName>
    </recommendedName>
</protein>
<dbReference type="PANTHER" id="PTHR46231">
    <property type="entry name" value="ANKYRIN REPEAT AND BTB/POZ DOMAIN-CONTAINING PROTEIN 1"/>
    <property type="match status" value="1"/>
</dbReference>
<dbReference type="SUPFAM" id="SSF54695">
    <property type="entry name" value="POZ domain"/>
    <property type="match status" value="1"/>
</dbReference>
<evidence type="ECO:0000313" key="7">
    <source>
        <dbReference type="Proteomes" id="UP000613740"/>
    </source>
</evidence>
<evidence type="ECO:0000256" key="4">
    <source>
        <dbReference type="SAM" id="MobiDB-lite"/>
    </source>
</evidence>
<evidence type="ECO:0000256" key="3">
    <source>
        <dbReference type="ARBA" id="ARBA00023043"/>
    </source>
</evidence>
<evidence type="ECO:0000256" key="1">
    <source>
        <dbReference type="ARBA" id="ARBA00004906"/>
    </source>
</evidence>